<accession>A0A6J8C4I4</accession>
<proteinExistence type="predicted"/>
<dbReference type="Proteomes" id="UP000507470">
    <property type="component" value="Unassembled WGS sequence"/>
</dbReference>
<sequence length="222" mass="26271">MVRDVAVIDKPFELVCFIPRTLKCQQMSWIAGTKDDYQHDQLIGRGISSHNANFSFYSMEEGNLLKYFLKIHKFKSFILNNWFRCECDNISVTKLFTDIEEKFIVEFHRSSIGIPLYYHWEIWSGFSLDIHCFPLEYQLNIQWDSFEYSSGKQWKFHWNTSENFVGIPLFSHWTFIVFNWDTSGNSIGNCNNQPKKTSDISMEIDNSTEMLDIILHALLIFK</sequence>
<organism evidence="1 2">
    <name type="scientific">Mytilus coruscus</name>
    <name type="common">Sea mussel</name>
    <dbReference type="NCBI Taxonomy" id="42192"/>
    <lineage>
        <taxon>Eukaryota</taxon>
        <taxon>Metazoa</taxon>
        <taxon>Spiralia</taxon>
        <taxon>Lophotrochozoa</taxon>
        <taxon>Mollusca</taxon>
        <taxon>Bivalvia</taxon>
        <taxon>Autobranchia</taxon>
        <taxon>Pteriomorphia</taxon>
        <taxon>Mytilida</taxon>
        <taxon>Mytiloidea</taxon>
        <taxon>Mytilidae</taxon>
        <taxon>Mytilinae</taxon>
        <taxon>Mytilus</taxon>
    </lineage>
</organism>
<reference evidence="1 2" key="1">
    <citation type="submission" date="2020-06" db="EMBL/GenBank/DDBJ databases">
        <authorList>
            <person name="Li R."/>
            <person name="Bekaert M."/>
        </authorList>
    </citation>
    <scope>NUCLEOTIDE SEQUENCE [LARGE SCALE GENOMIC DNA]</scope>
    <source>
        <strain evidence="2">wild</strain>
    </source>
</reference>
<keyword evidence="2" id="KW-1185">Reference proteome</keyword>
<evidence type="ECO:0000313" key="2">
    <source>
        <dbReference type="Proteomes" id="UP000507470"/>
    </source>
</evidence>
<dbReference type="EMBL" id="CACVKT020004586">
    <property type="protein sequence ID" value="CAC5390622.1"/>
    <property type="molecule type" value="Genomic_DNA"/>
</dbReference>
<dbReference type="AlphaFoldDB" id="A0A6J8C4I4"/>
<name>A0A6J8C4I4_MYTCO</name>
<protein>
    <submittedName>
        <fullName evidence="1">Uncharacterized protein</fullName>
    </submittedName>
</protein>
<evidence type="ECO:0000313" key="1">
    <source>
        <dbReference type="EMBL" id="CAC5390622.1"/>
    </source>
</evidence>
<gene>
    <name evidence="1" type="ORF">MCOR_25709</name>
</gene>